<organism evidence="2 3">
    <name type="scientific">Bugula neritina</name>
    <name type="common">Brown bryozoan</name>
    <name type="synonym">Sertularia neritina</name>
    <dbReference type="NCBI Taxonomy" id="10212"/>
    <lineage>
        <taxon>Eukaryota</taxon>
        <taxon>Metazoa</taxon>
        <taxon>Spiralia</taxon>
        <taxon>Lophotrochozoa</taxon>
        <taxon>Bryozoa</taxon>
        <taxon>Gymnolaemata</taxon>
        <taxon>Cheilostomatida</taxon>
        <taxon>Flustrina</taxon>
        <taxon>Buguloidea</taxon>
        <taxon>Bugulidae</taxon>
        <taxon>Bugula</taxon>
    </lineage>
</organism>
<evidence type="ECO:0000256" key="1">
    <source>
        <dbReference type="SAM" id="MobiDB-lite"/>
    </source>
</evidence>
<reference evidence="2" key="1">
    <citation type="submission" date="2020-06" db="EMBL/GenBank/DDBJ databases">
        <title>Draft genome of Bugula neritina, a colonial animal packing powerful symbionts and potential medicines.</title>
        <authorList>
            <person name="Rayko M."/>
        </authorList>
    </citation>
    <scope>NUCLEOTIDE SEQUENCE [LARGE SCALE GENOMIC DNA]</scope>
    <source>
        <strain evidence="2">Kwan_BN1</strain>
    </source>
</reference>
<dbReference type="EMBL" id="VXIV02001526">
    <property type="protein sequence ID" value="KAF6032205.1"/>
    <property type="molecule type" value="Genomic_DNA"/>
</dbReference>
<accession>A0A7J7K226</accession>
<dbReference type="AlphaFoldDB" id="A0A7J7K226"/>
<evidence type="ECO:0000313" key="2">
    <source>
        <dbReference type="EMBL" id="KAF6032205.1"/>
    </source>
</evidence>
<sequence>MVNDHEHGAAVQHNYHLNDSRVGFASMGNTHQLGHVDDLQLGFPSMGNTLQHGHVDDLQVGFSSMGNTHQHGQSGYATLSPAAPSYTVPRW</sequence>
<protein>
    <submittedName>
        <fullName evidence="2">Uncharacterized protein</fullName>
    </submittedName>
</protein>
<gene>
    <name evidence="2" type="ORF">EB796_009480</name>
</gene>
<feature type="region of interest" description="Disordered" evidence="1">
    <location>
        <begin position="61"/>
        <end position="91"/>
    </location>
</feature>
<keyword evidence="3" id="KW-1185">Reference proteome</keyword>
<evidence type="ECO:0000313" key="3">
    <source>
        <dbReference type="Proteomes" id="UP000593567"/>
    </source>
</evidence>
<name>A0A7J7K226_BUGNE</name>
<feature type="compositionally biased region" description="Polar residues" evidence="1">
    <location>
        <begin position="61"/>
        <end position="77"/>
    </location>
</feature>
<comment type="caution">
    <text evidence="2">The sequence shown here is derived from an EMBL/GenBank/DDBJ whole genome shotgun (WGS) entry which is preliminary data.</text>
</comment>
<dbReference type="Proteomes" id="UP000593567">
    <property type="component" value="Unassembled WGS sequence"/>
</dbReference>
<proteinExistence type="predicted"/>